<dbReference type="STRING" id="1182544.W9X4S6"/>
<evidence type="ECO:0000313" key="4">
    <source>
        <dbReference type="Proteomes" id="UP000019473"/>
    </source>
</evidence>
<feature type="region of interest" description="Disordered" evidence="2">
    <location>
        <begin position="1"/>
        <end position="181"/>
    </location>
</feature>
<comment type="caution">
    <text evidence="3">The sequence shown here is derived from an EMBL/GenBank/DDBJ whole genome shotgun (WGS) entry which is preliminary data.</text>
</comment>
<feature type="region of interest" description="Disordered" evidence="2">
    <location>
        <begin position="431"/>
        <end position="454"/>
    </location>
</feature>
<feature type="compositionally biased region" description="Low complexity" evidence="2">
    <location>
        <begin position="583"/>
        <end position="595"/>
    </location>
</feature>
<keyword evidence="4" id="KW-1185">Reference proteome</keyword>
<dbReference type="Proteomes" id="UP000019473">
    <property type="component" value="Unassembled WGS sequence"/>
</dbReference>
<dbReference type="EMBL" id="AMGW01000001">
    <property type="protein sequence ID" value="EXJ65449.1"/>
    <property type="molecule type" value="Genomic_DNA"/>
</dbReference>
<proteinExistence type="predicted"/>
<feature type="compositionally biased region" description="Basic and acidic residues" evidence="2">
    <location>
        <begin position="10"/>
        <end position="22"/>
    </location>
</feature>
<evidence type="ECO:0000256" key="1">
    <source>
        <dbReference type="SAM" id="Coils"/>
    </source>
</evidence>
<feature type="coiled-coil region" evidence="1">
    <location>
        <begin position="623"/>
        <end position="682"/>
    </location>
</feature>
<keyword evidence="1" id="KW-0175">Coiled coil</keyword>
<feature type="compositionally biased region" description="Polar residues" evidence="2">
    <location>
        <begin position="251"/>
        <end position="260"/>
    </location>
</feature>
<feature type="compositionally biased region" description="Basic and acidic residues" evidence="2">
    <location>
        <begin position="239"/>
        <end position="249"/>
    </location>
</feature>
<evidence type="ECO:0000313" key="3">
    <source>
        <dbReference type="EMBL" id="EXJ65449.1"/>
    </source>
</evidence>
<feature type="region of interest" description="Disordered" evidence="2">
    <location>
        <begin position="523"/>
        <end position="621"/>
    </location>
</feature>
<gene>
    <name evidence="3" type="ORF">A1O7_01790</name>
</gene>
<name>W9X4S6_9EURO</name>
<reference evidence="3 4" key="1">
    <citation type="submission" date="2013-03" db="EMBL/GenBank/DDBJ databases">
        <title>The Genome Sequence of Cladophialophora yegresii CBS 114405.</title>
        <authorList>
            <consortium name="The Broad Institute Genomics Platform"/>
            <person name="Cuomo C."/>
            <person name="de Hoog S."/>
            <person name="Gorbushina A."/>
            <person name="Walker B."/>
            <person name="Young S.K."/>
            <person name="Zeng Q."/>
            <person name="Gargeya S."/>
            <person name="Fitzgerald M."/>
            <person name="Haas B."/>
            <person name="Abouelleil A."/>
            <person name="Allen A.W."/>
            <person name="Alvarado L."/>
            <person name="Arachchi H.M."/>
            <person name="Berlin A.M."/>
            <person name="Chapman S.B."/>
            <person name="Gainer-Dewar J."/>
            <person name="Goldberg J."/>
            <person name="Griggs A."/>
            <person name="Gujja S."/>
            <person name="Hansen M."/>
            <person name="Howarth C."/>
            <person name="Imamovic A."/>
            <person name="Ireland A."/>
            <person name="Larimer J."/>
            <person name="McCowan C."/>
            <person name="Murphy C."/>
            <person name="Pearson M."/>
            <person name="Poon T.W."/>
            <person name="Priest M."/>
            <person name="Roberts A."/>
            <person name="Saif S."/>
            <person name="Shea T."/>
            <person name="Sisk P."/>
            <person name="Sykes S."/>
            <person name="Wortman J."/>
            <person name="Nusbaum C."/>
            <person name="Birren B."/>
        </authorList>
    </citation>
    <scope>NUCLEOTIDE SEQUENCE [LARGE SCALE GENOMIC DNA]</scope>
    <source>
        <strain evidence="3 4">CBS 114405</strain>
    </source>
</reference>
<dbReference type="GeneID" id="19176401"/>
<feature type="compositionally biased region" description="Basic and acidic residues" evidence="2">
    <location>
        <begin position="66"/>
        <end position="88"/>
    </location>
</feature>
<dbReference type="RefSeq" id="XP_007754016.1">
    <property type="nucleotide sequence ID" value="XM_007755826.1"/>
</dbReference>
<protein>
    <submittedName>
        <fullName evidence="3">Uncharacterized protein</fullName>
    </submittedName>
</protein>
<accession>W9X4S6</accession>
<feature type="compositionally biased region" description="Polar residues" evidence="2">
    <location>
        <begin position="545"/>
        <end position="570"/>
    </location>
</feature>
<dbReference type="OrthoDB" id="4156059at2759"/>
<dbReference type="HOGENOM" id="CLU_364837_0_0_1"/>
<dbReference type="VEuPathDB" id="FungiDB:A1O7_01790"/>
<feature type="compositionally biased region" description="Basic and acidic residues" evidence="2">
    <location>
        <begin position="603"/>
        <end position="614"/>
    </location>
</feature>
<evidence type="ECO:0000256" key="2">
    <source>
        <dbReference type="SAM" id="MobiDB-lite"/>
    </source>
</evidence>
<sequence>MRTKTITTQTDDHNDHAADNGVRRASGRVRKLTAKAVALHGGKSYSPPLSDTIVIDDTPPQPRRSSPKEHSPTSNAPREEPKAARIEPEIPETPAKTMANGVQTPPPAALAQDGAPESTVETSPSRRHSLREKKPSAKAVTESRTTQKRPATEDSEEAPLRKSARLSYSSARAPSKLRYSVPIETSEIHDTAEAEKGEVIATPVVKKSKVIVLKMKPQSRRADSPTHAKNRARSATLQDKPRRTSERQRSAAKQVNTVSESRPRPRLTEVLGSCNLSCLSPASRLLAFAQIALQMPDEEDENAETVPGSVYDWRVYTQAWCQCDQGQPFKTARTNSAELARALVPNTVAQGQKHDYVDQSKSQTPENDLLLTPVNTILRASDAERLSQLYTGPGAPTISQPPRGPRVANDKHPVGELATFSAGQPLQMQVPMSESPHRSSPLQPLPPPLSRSHFPRRTYEDRLRDDYNALGDMRKRATARGIPWTYNQTLGDIHALVVEAEERGQWTQYRQQAINPPTVLARVQDSATEARPSPTGFGVLLPPKGSTSTPRGRNSPAQTTGITGSRNQGGKPSKISFVEGTIAAKPSKARQSSSPKRPKSSRFRVDPRGLRGEDPGPGTIINMEDLKRQAEELKRLDKAMKEFEAYQRMVEAEEKARRSQIIEQAEKKREAEKKAREAAAKELMRL</sequence>
<feature type="region of interest" description="Disordered" evidence="2">
    <location>
        <begin position="215"/>
        <end position="264"/>
    </location>
</feature>
<organism evidence="3 4">
    <name type="scientific">Cladophialophora yegresii CBS 114405</name>
    <dbReference type="NCBI Taxonomy" id="1182544"/>
    <lineage>
        <taxon>Eukaryota</taxon>
        <taxon>Fungi</taxon>
        <taxon>Dikarya</taxon>
        <taxon>Ascomycota</taxon>
        <taxon>Pezizomycotina</taxon>
        <taxon>Eurotiomycetes</taxon>
        <taxon>Chaetothyriomycetidae</taxon>
        <taxon>Chaetothyriales</taxon>
        <taxon>Herpotrichiellaceae</taxon>
        <taxon>Cladophialophora</taxon>
    </lineage>
</organism>
<dbReference type="AlphaFoldDB" id="W9X4S6"/>